<evidence type="ECO:0000313" key="4">
    <source>
        <dbReference type="EMBL" id="WVZ19140.1"/>
    </source>
</evidence>
<reference evidence="4 5" key="1">
    <citation type="journal article" date="2023" name="Life. Sci Alliance">
        <title>Evolutionary insights into 3D genome organization and epigenetic landscape of Vigna mungo.</title>
        <authorList>
            <person name="Junaid A."/>
            <person name="Singh B."/>
            <person name="Bhatia S."/>
        </authorList>
    </citation>
    <scope>NUCLEOTIDE SEQUENCE [LARGE SCALE GENOMIC DNA]</scope>
    <source>
        <strain evidence="4">Urdbean</strain>
    </source>
</reference>
<dbReference type="InterPro" id="IPR002939">
    <property type="entry name" value="DnaJ_C"/>
</dbReference>
<dbReference type="InterPro" id="IPR051339">
    <property type="entry name" value="DnaJ_subfamily_B"/>
</dbReference>
<evidence type="ECO:0000256" key="2">
    <source>
        <dbReference type="SAM" id="MobiDB-lite"/>
    </source>
</evidence>
<dbReference type="InterPro" id="IPR001623">
    <property type="entry name" value="DnaJ_domain"/>
</dbReference>
<keyword evidence="5" id="KW-1185">Reference proteome</keyword>
<dbReference type="FunFam" id="2.60.260.20:FF:000002">
    <property type="entry name" value="Dnaj homolog subfamily b member"/>
    <property type="match status" value="1"/>
</dbReference>
<dbReference type="CDD" id="cd06257">
    <property type="entry name" value="DnaJ"/>
    <property type="match status" value="1"/>
</dbReference>
<proteinExistence type="predicted"/>
<dbReference type="SUPFAM" id="SSF46565">
    <property type="entry name" value="Chaperone J-domain"/>
    <property type="match status" value="1"/>
</dbReference>
<protein>
    <recommendedName>
        <fullName evidence="3">J domain-containing protein</fullName>
    </recommendedName>
</protein>
<dbReference type="CDD" id="cd10747">
    <property type="entry name" value="DnaJ_C"/>
    <property type="match status" value="1"/>
</dbReference>
<dbReference type="Pfam" id="PF00226">
    <property type="entry name" value="DnaJ"/>
    <property type="match status" value="1"/>
</dbReference>
<dbReference type="GO" id="GO:0051082">
    <property type="term" value="F:unfolded protein binding"/>
    <property type="evidence" value="ECO:0007669"/>
    <property type="project" value="InterPro"/>
</dbReference>
<accession>A0AAQ3P007</accession>
<dbReference type="PANTHER" id="PTHR24078:SF524">
    <property type="entry name" value="DNAJ HEAT SHOCK FAMILY PROTEIN"/>
    <property type="match status" value="1"/>
</dbReference>
<dbReference type="AlphaFoldDB" id="A0AAQ3P007"/>
<dbReference type="EMBL" id="CP144699">
    <property type="protein sequence ID" value="WVZ19140.1"/>
    <property type="molecule type" value="Genomic_DNA"/>
</dbReference>
<feature type="region of interest" description="Disordered" evidence="2">
    <location>
        <begin position="106"/>
        <end position="135"/>
    </location>
</feature>
<dbReference type="InterPro" id="IPR036869">
    <property type="entry name" value="J_dom_sf"/>
</dbReference>
<dbReference type="Pfam" id="PF01556">
    <property type="entry name" value="DnaJ_C"/>
    <property type="match status" value="1"/>
</dbReference>
<gene>
    <name evidence="4" type="ORF">V8G54_006462</name>
</gene>
<dbReference type="SUPFAM" id="SSF49493">
    <property type="entry name" value="HSP40/DnaJ peptide-binding domain"/>
    <property type="match status" value="2"/>
</dbReference>
<dbReference type="PRINTS" id="PR00625">
    <property type="entry name" value="JDOMAIN"/>
</dbReference>
<dbReference type="PANTHER" id="PTHR24078">
    <property type="entry name" value="DNAJ HOMOLOG SUBFAMILY C MEMBER"/>
    <property type="match status" value="1"/>
</dbReference>
<feature type="domain" description="J" evidence="3">
    <location>
        <begin position="34"/>
        <end position="100"/>
    </location>
</feature>
<dbReference type="InterPro" id="IPR008971">
    <property type="entry name" value="HSP40/DnaJ_pept-bd"/>
</dbReference>
<dbReference type="Proteomes" id="UP001374535">
    <property type="component" value="Chromosome 2"/>
</dbReference>
<dbReference type="GO" id="GO:0006457">
    <property type="term" value="P:protein folding"/>
    <property type="evidence" value="ECO:0007669"/>
    <property type="project" value="InterPro"/>
</dbReference>
<dbReference type="FunFam" id="2.60.260.20:FF:000030">
    <property type="entry name" value="DNAJ heat shock family protein"/>
    <property type="match status" value="1"/>
</dbReference>
<dbReference type="SMART" id="SM00271">
    <property type="entry name" value="DnaJ"/>
    <property type="match status" value="1"/>
</dbReference>
<dbReference type="PROSITE" id="PS00636">
    <property type="entry name" value="DNAJ_1"/>
    <property type="match status" value="1"/>
</dbReference>
<dbReference type="InterPro" id="IPR018253">
    <property type="entry name" value="DnaJ_domain_CS"/>
</dbReference>
<dbReference type="PROSITE" id="PS50076">
    <property type="entry name" value="DNAJ_2"/>
    <property type="match status" value="1"/>
</dbReference>
<dbReference type="Gene3D" id="1.10.287.110">
    <property type="entry name" value="DnaJ domain"/>
    <property type="match status" value="1"/>
</dbReference>
<evidence type="ECO:0000259" key="3">
    <source>
        <dbReference type="PROSITE" id="PS50076"/>
    </source>
</evidence>
<dbReference type="GO" id="GO:0051087">
    <property type="term" value="F:protein-folding chaperone binding"/>
    <property type="evidence" value="ECO:0007669"/>
    <property type="project" value="TreeGrafter"/>
</dbReference>
<dbReference type="Gene3D" id="2.60.260.20">
    <property type="entry name" value="Urease metallochaperone UreE, N-terminal domain"/>
    <property type="match status" value="2"/>
</dbReference>
<organism evidence="4 5">
    <name type="scientific">Vigna mungo</name>
    <name type="common">Black gram</name>
    <name type="synonym">Phaseolus mungo</name>
    <dbReference type="NCBI Taxonomy" id="3915"/>
    <lineage>
        <taxon>Eukaryota</taxon>
        <taxon>Viridiplantae</taxon>
        <taxon>Streptophyta</taxon>
        <taxon>Embryophyta</taxon>
        <taxon>Tracheophyta</taxon>
        <taxon>Spermatophyta</taxon>
        <taxon>Magnoliopsida</taxon>
        <taxon>eudicotyledons</taxon>
        <taxon>Gunneridae</taxon>
        <taxon>Pentapetalae</taxon>
        <taxon>rosids</taxon>
        <taxon>fabids</taxon>
        <taxon>Fabales</taxon>
        <taxon>Fabaceae</taxon>
        <taxon>Papilionoideae</taxon>
        <taxon>50 kb inversion clade</taxon>
        <taxon>NPAAA clade</taxon>
        <taxon>indigoferoid/millettioid clade</taxon>
        <taxon>Phaseoleae</taxon>
        <taxon>Vigna</taxon>
    </lineage>
</organism>
<dbReference type="GO" id="GO:0005829">
    <property type="term" value="C:cytosol"/>
    <property type="evidence" value="ECO:0007669"/>
    <property type="project" value="TreeGrafter"/>
</dbReference>
<keyword evidence="1" id="KW-0143">Chaperone</keyword>
<evidence type="ECO:0000313" key="5">
    <source>
        <dbReference type="Proteomes" id="UP001374535"/>
    </source>
</evidence>
<feature type="compositionally biased region" description="Basic and acidic residues" evidence="2">
    <location>
        <begin position="342"/>
        <end position="362"/>
    </location>
</feature>
<evidence type="ECO:0000256" key="1">
    <source>
        <dbReference type="ARBA" id="ARBA00023186"/>
    </source>
</evidence>
<name>A0AAQ3P007_VIGMU</name>
<sequence length="372" mass="41503">MQMKDCVVVVMNNSSVGMMNDGSVRCTDTVMGMDYYNILKVNRNASDEDLKKAYKRLARIWHPDKNPVNKSEAEAKFKRISEAYDVLSDPQKRQIYDLYGEEALKSGQFPPPPQSSSSSSRVFNRHNPPASSFRFNPRDAEDIYAEFFGPDDVGSSRRDAFFRTSNGGPAFGAAAPRKAAAVENALPCSLEDLYKGVKKKMKISRNVYDAFGKSRNVEEILTIEIKPGWKKGTKITFPEKGNQEPGVIPADLIFVIDEKPHALYRRDGNDLVINQEITLLEALTGKTLDLTTLDGRSLVLPLTDIVKPGAEVVVPNEGMPISKEPGKKGNLRVKLDVKYPSRLTPEQKSDLRREYSTGETEYKGLTCDEPIS</sequence>
<dbReference type="FunFam" id="1.10.287.110:FF:000020">
    <property type="entry name" value="DnaJ subfamily B member 13"/>
    <property type="match status" value="1"/>
</dbReference>
<feature type="region of interest" description="Disordered" evidence="2">
    <location>
        <begin position="342"/>
        <end position="372"/>
    </location>
</feature>